<dbReference type="PANTHER" id="PTHR46162:SF2">
    <property type="entry name" value="ANKYRIN REPEAT-CONTAINING PROTEIN-RELATED"/>
    <property type="match status" value="1"/>
</dbReference>
<feature type="domain" description="MATH" evidence="1">
    <location>
        <begin position="1"/>
        <end position="35"/>
    </location>
</feature>
<dbReference type="Gene3D" id="2.60.210.10">
    <property type="entry name" value="Apoptosis, Tumor Necrosis Factor Receptor Associated Protein 2, Chain A"/>
    <property type="match status" value="2"/>
</dbReference>
<dbReference type="Pfam" id="PF22486">
    <property type="entry name" value="MATH_2"/>
    <property type="match status" value="1"/>
</dbReference>
<dbReference type="InterPro" id="IPR008974">
    <property type="entry name" value="TRAF-like"/>
</dbReference>
<protein>
    <submittedName>
        <fullName evidence="2">Putative ubiquitinyl hydrolase 1</fullName>
        <ecNumber evidence="2">3.4.19.12</ecNumber>
    </submittedName>
</protein>
<feature type="domain" description="MATH" evidence="1">
    <location>
        <begin position="57"/>
        <end position="184"/>
    </location>
</feature>
<dbReference type="SUPFAM" id="SSF49599">
    <property type="entry name" value="TRAF domain-like"/>
    <property type="match status" value="2"/>
</dbReference>
<keyword evidence="3" id="KW-1185">Reference proteome</keyword>
<evidence type="ECO:0000313" key="3">
    <source>
        <dbReference type="Proteomes" id="UP000238479"/>
    </source>
</evidence>
<dbReference type="OMA" id="EGWGWYN"/>
<gene>
    <name evidence="2" type="ORF">RchiOBHm_Chr4g0427081</name>
</gene>
<dbReference type="InterPro" id="IPR002083">
    <property type="entry name" value="MATH/TRAF_dom"/>
</dbReference>
<dbReference type="Gramene" id="PRQ39604">
    <property type="protein sequence ID" value="PRQ39604"/>
    <property type="gene ID" value="RchiOBHm_Chr4g0427081"/>
</dbReference>
<dbReference type="AlphaFoldDB" id="A0A2P6QZI5"/>
<dbReference type="CDD" id="cd00121">
    <property type="entry name" value="MATH"/>
    <property type="match status" value="1"/>
</dbReference>
<name>A0A2P6QZI5_ROSCH</name>
<dbReference type="STRING" id="74649.A0A2P6QZI5"/>
<sequence>MKLDWGFDQFLSVKAFNEASNGFLMDDTCVFGAEVFVSKERSMGKGECLSMVKDAVMYKHVWKIDSFSKINTDCHDSKTFSSGDQNWKIQLYPKGKGIGTGSHLSLYLALADPTSLPRDTKIYTEFTLRILEQTHQRHQHGKASFWFSASDPERGWQKFITLGFLSQTTMGFLLKDTCIVEAEVTVHGISNAL</sequence>
<organism evidence="2 3">
    <name type="scientific">Rosa chinensis</name>
    <name type="common">China rose</name>
    <dbReference type="NCBI Taxonomy" id="74649"/>
    <lineage>
        <taxon>Eukaryota</taxon>
        <taxon>Viridiplantae</taxon>
        <taxon>Streptophyta</taxon>
        <taxon>Embryophyta</taxon>
        <taxon>Tracheophyta</taxon>
        <taxon>Spermatophyta</taxon>
        <taxon>Magnoliopsida</taxon>
        <taxon>eudicotyledons</taxon>
        <taxon>Gunneridae</taxon>
        <taxon>Pentapetalae</taxon>
        <taxon>rosids</taxon>
        <taxon>fabids</taxon>
        <taxon>Rosales</taxon>
        <taxon>Rosaceae</taxon>
        <taxon>Rosoideae</taxon>
        <taxon>Rosoideae incertae sedis</taxon>
        <taxon>Rosa</taxon>
    </lineage>
</organism>
<dbReference type="Proteomes" id="UP000238479">
    <property type="component" value="Chromosome 4"/>
</dbReference>
<comment type="caution">
    <text evidence="2">The sequence shown here is derived from an EMBL/GenBank/DDBJ whole genome shotgun (WGS) entry which is preliminary data.</text>
</comment>
<reference evidence="2 3" key="1">
    <citation type="journal article" date="2018" name="Nat. Genet.">
        <title>The Rosa genome provides new insights in the design of modern roses.</title>
        <authorList>
            <person name="Bendahmane M."/>
        </authorList>
    </citation>
    <scope>NUCLEOTIDE SEQUENCE [LARGE SCALE GENOMIC DNA]</scope>
    <source>
        <strain evidence="3">cv. Old Blush</strain>
    </source>
</reference>
<accession>A0A2P6QZI5</accession>
<dbReference type="PANTHER" id="PTHR46162">
    <property type="entry name" value="TRAF-LIKE FAMILY PROTEIN"/>
    <property type="match status" value="1"/>
</dbReference>
<proteinExistence type="predicted"/>
<keyword evidence="2" id="KW-0378">Hydrolase</keyword>
<dbReference type="SMART" id="SM00061">
    <property type="entry name" value="MATH"/>
    <property type="match status" value="1"/>
</dbReference>
<evidence type="ECO:0000313" key="2">
    <source>
        <dbReference type="EMBL" id="PRQ39604.1"/>
    </source>
</evidence>
<dbReference type="GO" id="GO:0004843">
    <property type="term" value="F:cysteine-type deubiquitinase activity"/>
    <property type="evidence" value="ECO:0007669"/>
    <property type="project" value="UniProtKB-EC"/>
</dbReference>
<dbReference type="EMBL" id="PDCK01000042">
    <property type="protein sequence ID" value="PRQ39604.1"/>
    <property type="molecule type" value="Genomic_DNA"/>
</dbReference>
<dbReference type="EC" id="3.4.19.12" evidence="2"/>
<dbReference type="PROSITE" id="PS50144">
    <property type="entry name" value="MATH"/>
    <property type="match status" value="2"/>
</dbReference>
<evidence type="ECO:0000259" key="1">
    <source>
        <dbReference type="PROSITE" id="PS50144"/>
    </source>
</evidence>